<evidence type="ECO:0000313" key="1">
    <source>
        <dbReference type="EMBL" id="SDJ08481.1"/>
    </source>
</evidence>
<accession>A0A1G8QUY7</accession>
<reference evidence="2" key="1">
    <citation type="submission" date="2016-10" db="EMBL/GenBank/DDBJ databases">
        <authorList>
            <person name="Varghese N."/>
            <person name="Submissions S."/>
        </authorList>
    </citation>
    <scope>NUCLEOTIDE SEQUENCE [LARGE SCALE GENOMIC DNA]</scope>
    <source>
        <strain evidence="2">ATCC 700689</strain>
    </source>
</reference>
<keyword evidence="2" id="KW-1185">Reference proteome</keyword>
<evidence type="ECO:0000313" key="2">
    <source>
        <dbReference type="Proteomes" id="UP000182894"/>
    </source>
</evidence>
<protein>
    <submittedName>
        <fullName evidence="1">Uncharacterized protein</fullName>
    </submittedName>
</protein>
<name>A0A1G8QUY7_9PSED</name>
<sequence length="283" mass="31039">MQQTQTASLDSVSLPMVVVGPHDHEQKAEYDPKLLAFSFSGMEIRNPYFSPSGKELVDPVSTYLFEEEHTGGGCMALKKVLPDGRYFLLTDGDGFIAAPIDWDEATLGLYSVEGDTIAYCELKNVPYALVTDDASQNELTSLERLYCSCCGGVTTGRQWSNRDTGYGLCVSCLPQCSRNQTDEEFQRTYGVRGIHFDLSQSPPGDEAVCEIARLKAEVEGTANDESQDSAALQAQYLAWARENLASDDMEIPENANVSLAERGAFVEAYVWVPNDAIKGPDDL</sequence>
<proteinExistence type="predicted"/>
<gene>
    <name evidence="1" type="ORF">SAMN05216605_12171</name>
</gene>
<dbReference type="EMBL" id="FNCO01000021">
    <property type="protein sequence ID" value="SDJ08481.1"/>
    <property type="molecule type" value="Genomic_DNA"/>
</dbReference>
<dbReference type="OrthoDB" id="6882694at2"/>
<organism evidence="1 2">
    <name type="scientific">Pseudomonas abietaniphila</name>
    <dbReference type="NCBI Taxonomy" id="89065"/>
    <lineage>
        <taxon>Bacteria</taxon>
        <taxon>Pseudomonadati</taxon>
        <taxon>Pseudomonadota</taxon>
        <taxon>Gammaproteobacteria</taxon>
        <taxon>Pseudomonadales</taxon>
        <taxon>Pseudomonadaceae</taxon>
        <taxon>Pseudomonas</taxon>
    </lineage>
</organism>
<dbReference type="Proteomes" id="UP000182894">
    <property type="component" value="Unassembled WGS sequence"/>
</dbReference>
<dbReference type="RefSeq" id="WP_074758195.1">
    <property type="nucleotide sequence ID" value="NZ_FNCO01000021.1"/>
</dbReference>
<dbReference type="STRING" id="89065.SAMN05216605_12171"/>
<dbReference type="AlphaFoldDB" id="A0A1G8QUY7"/>